<protein>
    <submittedName>
        <fullName evidence="1">Uncharacterized protein</fullName>
    </submittedName>
</protein>
<keyword evidence="2" id="KW-1185">Reference proteome</keyword>
<dbReference type="AlphaFoldDB" id="T0IEK7"/>
<comment type="caution">
    <text evidence="1">The sequence shown here is derived from an EMBL/GenBank/DDBJ whole genome shotgun (WGS) entry which is preliminary data.</text>
</comment>
<dbReference type="EMBL" id="ATHO01000071">
    <property type="protein sequence ID" value="EQB08099.1"/>
    <property type="molecule type" value="Genomic_DNA"/>
</dbReference>
<proteinExistence type="predicted"/>
<evidence type="ECO:0000313" key="1">
    <source>
        <dbReference type="EMBL" id="EQB08099.1"/>
    </source>
</evidence>
<gene>
    <name evidence="1" type="ORF">L288_08730</name>
</gene>
<accession>T0IEK7</accession>
<evidence type="ECO:0000313" key="2">
    <source>
        <dbReference type="Proteomes" id="UP000015525"/>
    </source>
</evidence>
<sequence length="61" mass="6926">MLNGEQREVRQPDEPVGTELFYRRALRKSDRKAVYLPASGSAYPRKSIGTGAWQLFNRTVG</sequence>
<dbReference type="Gene3D" id="3.30.1120.10">
    <property type="match status" value="1"/>
</dbReference>
<organism evidence="1 2">
    <name type="scientific">Sphingobium quisquiliarum P25</name>
    <dbReference type="NCBI Taxonomy" id="1329909"/>
    <lineage>
        <taxon>Bacteria</taxon>
        <taxon>Pseudomonadati</taxon>
        <taxon>Pseudomonadota</taxon>
        <taxon>Alphaproteobacteria</taxon>
        <taxon>Sphingomonadales</taxon>
        <taxon>Sphingomonadaceae</taxon>
        <taxon>Sphingobium</taxon>
    </lineage>
</organism>
<name>T0IEK7_9SPHN</name>
<reference evidence="1 2" key="1">
    <citation type="journal article" date="2013" name="Genome Announc.">
        <title>Draft Genome Sequence of Sphingobium quisquiliarum Strain P25T, a Novel Hexachlorocyclohexane (HCH)-Degrading Bacterium Isolated from an HCH Dumpsite.</title>
        <authorList>
            <person name="Kumar Singh A."/>
            <person name="Sangwan N."/>
            <person name="Sharma A."/>
            <person name="Gupta V."/>
            <person name="Khurana J.P."/>
            <person name="Lal R."/>
        </authorList>
    </citation>
    <scope>NUCLEOTIDE SEQUENCE [LARGE SCALE GENOMIC DNA]</scope>
    <source>
        <strain evidence="1 2">P25</strain>
    </source>
</reference>
<dbReference type="Proteomes" id="UP000015525">
    <property type="component" value="Unassembled WGS sequence"/>
</dbReference>